<dbReference type="InterPro" id="IPR005025">
    <property type="entry name" value="FMN_Rdtase-like_dom"/>
</dbReference>
<gene>
    <name evidence="2" type="ORF">MFFC18_29310</name>
</gene>
<dbReference type="PANTHER" id="PTHR30543">
    <property type="entry name" value="CHROMATE REDUCTASE"/>
    <property type="match status" value="1"/>
</dbReference>
<dbReference type="Pfam" id="PF03358">
    <property type="entry name" value="FMN_red"/>
    <property type="match status" value="1"/>
</dbReference>
<dbReference type="OrthoDB" id="5767802at2"/>
<dbReference type="EMBL" id="CP042912">
    <property type="protein sequence ID" value="QEG23039.1"/>
    <property type="molecule type" value="Genomic_DNA"/>
</dbReference>
<evidence type="ECO:0000259" key="1">
    <source>
        <dbReference type="Pfam" id="PF03358"/>
    </source>
</evidence>
<dbReference type="KEGG" id="mff:MFFC18_29310"/>
<name>A0A5B9PC28_9BACT</name>
<dbReference type="STRING" id="980251.GCA_001642875_04028"/>
<dbReference type="GO" id="GO:0005829">
    <property type="term" value="C:cytosol"/>
    <property type="evidence" value="ECO:0007669"/>
    <property type="project" value="TreeGrafter"/>
</dbReference>
<feature type="domain" description="NADPH-dependent FMN reductase-like" evidence="1">
    <location>
        <begin position="1"/>
        <end position="129"/>
    </location>
</feature>
<evidence type="ECO:0000313" key="3">
    <source>
        <dbReference type="Proteomes" id="UP000322214"/>
    </source>
</evidence>
<dbReference type="RefSeq" id="WP_075086033.1">
    <property type="nucleotide sequence ID" value="NZ_CP042912.1"/>
</dbReference>
<protein>
    <submittedName>
        <fullName evidence="2">NADPH-dependent FMN reductase</fullName>
    </submittedName>
</protein>
<accession>A0A5B9PC28</accession>
<sequence>MKILAIAATNSRNSINKALVTHAGNVLQSEVGADATLEVVDLNDFDAPIYGIDRETESGIPEAAKKLFEKIGLTDVLLISYAEHNGNYTAAWKSIFDWMSRIEPKVFQGKPMVILSTSPGKGGAANVLKIASESALYFGADVKASLSVPLFGDNFDVSAGKLSDDELAGSLLAALNALKA</sequence>
<reference evidence="2 3" key="1">
    <citation type="submission" date="2019-08" db="EMBL/GenBank/DDBJ databases">
        <title>Deep-cultivation of Planctomycetes and their phenomic and genomic characterization uncovers novel biology.</title>
        <authorList>
            <person name="Wiegand S."/>
            <person name="Jogler M."/>
            <person name="Boedeker C."/>
            <person name="Pinto D."/>
            <person name="Vollmers J."/>
            <person name="Rivas-Marin E."/>
            <person name="Kohn T."/>
            <person name="Peeters S.H."/>
            <person name="Heuer A."/>
            <person name="Rast P."/>
            <person name="Oberbeckmann S."/>
            <person name="Bunk B."/>
            <person name="Jeske O."/>
            <person name="Meyerdierks A."/>
            <person name="Storesund J.E."/>
            <person name="Kallscheuer N."/>
            <person name="Luecker S."/>
            <person name="Lage O.M."/>
            <person name="Pohl T."/>
            <person name="Merkel B.J."/>
            <person name="Hornburger P."/>
            <person name="Mueller R.-W."/>
            <person name="Bruemmer F."/>
            <person name="Labrenz M."/>
            <person name="Spormann A.M."/>
            <person name="Op den Camp H."/>
            <person name="Overmann J."/>
            <person name="Amann R."/>
            <person name="Jetten M.S.M."/>
            <person name="Mascher T."/>
            <person name="Medema M.H."/>
            <person name="Devos D.P."/>
            <person name="Kaster A.-K."/>
            <person name="Ovreas L."/>
            <person name="Rohde M."/>
            <person name="Galperin M.Y."/>
            <person name="Jogler C."/>
        </authorList>
    </citation>
    <scope>NUCLEOTIDE SEQUENCE [LARGE SCALE GENOMIC DNA]</scope>
    <source>
        <strain evidence="2 3">FC18</strain>
    </source>
</reference>
<dbReference type="InterPro" id="IPR029039">
    <property type="entry name" value="Flavoprotein-like_sf"/>
</dbReference>
<dbReference type="Proteomes" id="UP000322214">
    <property type="component" value="Chromosome"/>
</dbReference>
<dbReference type="SUPFAM" id="SSF52218">
    <property type="entry name" value="Flavoproteins"/>
    <property type="match status" value="1"/>
</dbReference>
<dbReference type="InterPro" id="IPR050712">
    <property type="entry name" value="NAD(P)H-dep_reductase"/>
</dbReference>
<dbReference type="PANTHER" id="PTHR30543:SF21">
    <property type="entry name" value="NAD(P)H-DEPENDENT FMN REDUCTASE LOT6"/>
    <property type="match status" value="1"/>
</dbReference>
<keyword evidence="3" id="KW-1185">Reference proteome</keyword>
<dbReference type="GO" id="GO:0010181">
    <property type="term" value="F:FMN binding"/>
    <property type="evidence" value="ECO:0007669"/>
    <property type="project" value="TreeGrafter"/>
</dbReference>
<dbReference type="GO" id="GO:0016491">
    <property type="term" value="F:oxidoreductase activity"/>
    <property type="evidence" value="ECO:0007669"/>
    <property type="project" value="InterPro"/>
</dbReference>
<organism evidence="2 3">
    <name type="scientific">Mariniblastus fucicola</name>
    <dbReference type="NCBI Taxonomy" id="980251"/>
    <lineage>
        <taxon>Bacteria</taxon>
        <taxon>Pseudomonadati</taxon>
        <taxon>Planctomycetota</taxon>
        <taxon>Planctomycetia</taxon>
        <taxon>Pirellulales</taxon>
        <taxon>Pirellulaceae</taxon>
        <taxon>Mariniblastus</taxon>
    </lineage>
</organism>
<evidence type="ECO:0000313" key="2">
    <source>
        <dbReference type="EMBL" id="QEG23039.1"/>
    </source>
</evidence>
<dbReference type="AlphaFoldDB" id="A0A5B9PC28"/>
<proteinExistence type="predicted"/>
<dbReference type="Gene3D" id="3.40.50.360">
    <property type="match status" value="1"/>
</dbReference>